<dbReference type="Proteomes" id="UP000217209">
    <property type="component" value="Chromosome"/>
</dbReference>
<gene>
    <name evidence="1" type="ORF">CGLAU_12100</name>
</gene>
<dbReference type="SUPFAM" id="SSF103032">
    <property type="entry name" value="Hypothetical protein YwqG"/>
    <property type="match status" value="1"/>
</dbReference>
<evidence type="ECO:0008006" key="3">
    <source>
        <dbReference type="Google" id="ProtNLM"/>
    </source>
</evidence>
<dbReference type="PANTHER" id="PTHR36436">
    <property type="entry name" value="SLL5081 PROTEIN"/>
    <property type="match status" value="1"/>
</dbReference>
<evidence type="ECO:0000313" key="2">
    <source>
        <dbReference type="Proteomes" id="UP000217209"/>
    </source>
</evidence>
<organism evidence="1 2">
    <name type="scientific">Corynebacterium glaucum</name>
    <dbReference type="NCBI Taxonomy" id="187491"/>
    <lineage>
        <taxon>Bacteria</taxon>
        <taxon>Bacillati</taxon>
        <taxon>Actinomycetota</taxon>
        <taxon>Actinomycetes</taxon>
        <taxon>Mycobacteriales</taxon>
        <taxon>Corynebacteriaceae</taxon>
        <taxon>Corynebacterium</taxon>
    </lineage>
</organism>
<dbReference type="OrthoDB" id="4929513at2"/>
<proteinExistence type="predicted"/>
<evidence type="ECO:0000313" key="1">
    <source>
        <dbReference type="EMBL" id="AQQ16348.1"/>
    </source>
</evidence>
<dbReference type="Gene3D" id="2.30.320.10">
    <property type="entry name" value="YwqG-like"/>
    <property type="match status" value="1"/>
</dbReference>
<dbReference type="AlphaFoldDB" id="A0A1Q2HZS4"/>
<dbReference type="RefSeq" id="WP_095660910.1">
    <property type="nucleotide sequence ID" value="NZ_CALTZW010000008.1"/>
</dbReference>
<sequence length="315" mass="35410">MTTYQAAMFDFDVPPPIPTITLTHDPSVPDSPTATKIGGLPYLPAHVEWPTYTHGPMMFYAQLNFDELPPLPGFPERGIVQFFGGTDEIFGSDDVDGCFVRWIEDTTAPSVGTRPEGAFCDDGPFTNQDTVLPLRGVLETALPSSEMSRIRNWAVGGPYPDENDRDMFASRTEILRRGDELTIIKAHGRELHWRKGTPGGEWEEQIEFTANKTNERIDELKQEALSDGFVEYPEAFSRVVTILIDFNAGHRVGGYPFFTQTDPRPAFADSIQLLQLDSDMPDVMWGDVGLAHWFITSEDLARRDFSNVTFAWDCY</sequence>
<dbReference type="PANTHER" id="PTHR36436:SF6">
    <property type="entry name" value="SLL5081 PROTEIN"/>
    <property type="match status" value="1"/>
</dbReference>
<protein>
    <recommendedName>
        <fullName evidence="3">DUF1963 domain-containing protein</fullName>
    </recommendedName>
</protein>
<dbReference type="Pfam" id="PF09234">
    <property type="entry name" value="DUF1963"/>
    <property type="match status" value="1"/>
</dbReference>
<dbReference type="EMBL" id="CP019688">
    <property type="protein sequence ID" value="AQQ16348.1"/>
    <property type="molecule type" value="Genomic_DNA"/>
</dbReference>
<reference evidence="1 2" key="1">
    <citation type="submission" date="2016-12" db="EMBL/GenBank/DDBJ databases">
        <authorList>
            <person name="Song W.-J."/>
            <person name="Kurnit D.M."/>
        </authorList>
    </citation>
    <scope>NUCLEOTIDE SEQUENCE [LARGE SCALE GENOMIC DNA]</scope>
    <source>
        <strain evidence="1 2">DSM 30827</strain>
    </source>
</reference>
<name>A0A1Q2HZS4_9CORY</name>
<accession>A0A1Q2HZS4</accession>
<dbReference type="InterPro" id="IPR015315">
    <property type="entry name" value="DUF1963"/>
</dbReference>
<dbReference type="InterPro" id="IPR035948">
    <property type="entry name" value="YwqG-like_sf"/>
</dbReference>
<keyword evidence="2" id="KW-1185">Reference proteome</keyword>
<dbReference type="KEGG" id="cgv:CGLAU_12100"/>